<dbReference type="EMBL" id="JAGTJJ010000002">
    <property type="protein sequence ID" value="MDC3979983.1"/>
    <property type="molecule type" value="Genomic_DNA"/>
</dbReference>
<evidence type="ECO:0000313" key="2">
    <source>
        <dbReference type="EMBL" id="MDC3979983.1"/>
    </source>
</evidence>
<keyword evidence="3" id="KW-1185">Reference proteome</keyword>
<gene>
    <name evidence="2" type="ORF">KEG57_05690</name>
</gene>
<dbReference type="RefSeq" id="WP_272458248.1">
    <property type="nucleotide sequence ID" value="NZ_JAGTJJ010000002.1"/>
</dbReference>
<accession>A0A9X3X0H8</accession>
<reference evidence="2 3" key="1">
    <citation type="submission" date="2021-04" db="EMBL/GenBank/DDBJ databases">
        <title>Genome analysis of Polyangium sp.</title>
        <authorList>
            <person name="Li Y."/>
            <person name="Wang J."/>
        </authorList>
    </citation>
    <scope>NUCLEOTIDE SEQUENCE [LARGE SCALE GENOMIC DNA]</scope>
    <source>
        <strain evidence="2 3">SDU14</strain>
    </source>
</reference>
<evidence type="ECO:0000256" key="1">
    <source>
        <dbReference type="SAM" id="SignalP"/>
    </source>
</evidence>
<name>A0A9X3X0H8_9BACT</name>
<dbReference type="AlphaFoldDB" id="A0A9X3X0H8"/>
<sequence length="354" mass="37844">MAHRAAALASALVALALPRAAAAEPAPKIAFRLDLQALPGRGCPTAEEFGLILAAEFGYLLVRDDARATLRIETHPNGNKLDAVITVPDPESNGEWRRVLTQGDCRELLYDVAVLVSIAFGPRAWRGSEPPPWLVAPVDFEVGRPVLDFEPSSAIVKLLHPVEEEAYEPVVVVSKEPLPRPIEDKPPFKVEAALGPAVMLHGLPGVAVGGNGLLGLRWRRFAVAAELRGLITPASGIGDHELPGRASVWAASALPCYAFEHIDACGAATFSHLSIDVESPLALTQADGFSVGFGARINGRVRLSERLGLLGFFDLNVQSRTFVLKLDASRTVADWRSPLLRLAVGAAVVIHLSE</sequence>
<feature type="chain" id="PRO_5040794852" evidence="1">
    <location>
        <begin position="23"/>
        <end position="354"/>
    </location>
</feature>
<comment type="caution">
    <text evidence="2">The sequence shown here is derived from an EMBL/GenBank/DDBJ whole genome shotgun (WGS) entry which is preliminary data.</text>
</comment>
<feature type="signal peptide" evidence="1">
    <location>
        <begin position="1"/>
        <end position="22"/>
    </location>
</feature>
<evidence type="ECO:0000313" key="3">
    <source>
        <dbReference type="Proteomes" id="UP001151081"/>
    </source>
</evidence>
<keyword evidence="1" id="KW-0732">Signal</keyword>
<dbReference type="Proteomes" id="UP001151081">
    <property type="component" value="Unassembled WGS sequence"/>
</dbReference>
<organism evidence="2 3">
    <name type="scientific">Polyangium jinanense</name>
    <dbReference type="NCBI Taxonomy" id="2829994"/>
    <lineage>
        <taxon>Bacteria</taxon>
        <taxon>Pseudomonadati</taxon>
        <taxon>Myxococcota</taxon>
        <taxon>Polyangia</taxon>
        <taxon>Polyangiales</taxon>
        <taxon>Polyangiaceae</taxon>
        <taxon>Polyangium</taxon>
    </lineage>
</organism>
<proteinExistence type="predicted"/>
<protein>
    <submittedName>
        <fullName evidence="2">Uncharacterized protein</fullName>
    </submittedName>
</protein>